<proteinExistence type="predicted"/>
<accession>A0A395VB27</accession>
<evidence type="ECO:0000256" key="1">
    <source>
        <dbReference type="SAM" id="Phobius"/>
    </source>
</evidence>
<dbReference type="InterPro" id="IPR025588">
    <property type="entry name" value="YcxB-like_C"/>
</dbReference>
<feature type="domain" description="YcxB-like C-terminal" evidence="2">
    <location>
        <begin position="94"/>
        <end position="151"/>
    </location>
</feature>
<dbReference type="Pfam" id="PF14317">
    <property type="entry name" value="YcxB"/>
    <property type="match status" value="1"/>
</dbReference>
<dbReference type="Proteomes" id="UP000266172">
    <property type="component" value="Unassembled WGS sequence"/>
</dbReference>
<comment type="caution">
    <text evidence="3">The sequence shown here is derived from an EMBL/GenBank/DDBJ whole genome shotgun (WGS) entry which is preliminary data.</text>
</comment>
<dbReference type="AlphaFoldDB" id="A0A395VB27"/>
<name>A0A395VB27_9FIRM</name>
<protein>
    <submittedName>
        <fullName evidence="3">YcxB family protein</fullName>
    </submittedName>
</protein>
<evidence type="ECO:0000259" key="2">
    <source>
        <dbReference type="Pfam" id="PF14317"/>
    </source>
</evidence>
<feature type="transmembrane region" description="Helical" evidence="1">
    <location>
        <begin position="26"/>
        <end position="45"/>
    </location>
</feature>
<dbReference type="EMBL" id="QRVL01000004">
    <property type="protein sequence ID" value="RGS40967.1"/>
    <property type="molecule type" value="Genomic_DNA"/>
</dbReference>
<keyword evidence="1" id="KW-0472">Membrane</keyword>
<reference evidence="3 4" key="1">
    <citation type="submission" date="2018-08" db="EMBL/GenBank/DDBJ databases">
        <title>A genome reference for cultivated species of the human gut microbiota.</title>
        <authorList>
            <person name="Zou Y."/>
            <person name="Xue W."/>
            <person name="Luo G."/>
        </authorList>
    </citation>
    <scope>NUCLEOTIDE SEQUENCE [LARGE SCALE GENOMIC DNA]</scope>
    <source>
        <strain evidence="3 4">AF22-12AC</strain>
    </source>
</reference>
<evidence type="ECO:0000313" key="4">
    <source>
        <dbReference type="Proteomes" id="UP000266172"/>
    </source>
</evidence>
<sequence>MPLKFDITLTAEDMYRFNMYQTYSGFHGWFSIAFSILIFVVAGVTRGKIEAAYTALYIVFGIVFLVYPPVSLYLRSKRTLAMSEVLRGTLHYEVDEEGLHVSQKEESALLPWEQIYKMVATKHNVLVYSSRINAYVIPRAQLGESYAALQTQAAAHLPAYRLKMK</sequence>
<feature type="transmembrane region" description="Helical" evidence="1">
    <location>
        <begin position="51"/>
        <end position="74"/>
    </location>
</feature>
<gene>
    <name evidence="3" type="ORF">DWX93_07085</name>
</gene>
<organism evidence="3 4">
    <name type="scientific">Roseburia hominis</name>
    <dbReference type="NCBI Taxonomy" id="301301"/>
    <lineage>
        <taxon>Bacteria</taxon>
        <taxon>Bacillati</taxon>
        <taxon>Bacillota</taxon>
        <taxon>Clostridia</taxon>
        <taxon>Lachnospirales</taxon>
        <taxon>Lachnospiraceae</taxon>
        <taxon>Roseburia</taxon>
    </lineage>
</organism>
<dbReference type="RefSeq" id="WP_014078739.1">
    <property type="nucleotide sequence ID" value="NZ_CAKMUY010000006.1"/>
</dbReference>
<dbReference type="OMA" id="SATIEWN"/>
<keyword evidence="1" id="KW-0812">Transmembrane</keyword>
<dbReference type="GeneID" id="93722423"/>
<evidence type="ECO:0000313" key="3">
    <source>
        <dbReference type="EMBL" id="RGS40967.1"/>
    </source>
</evidence>
<keyword evidence="1" id="KW-1133">Transmembrane helix</keyword>